<reference evidence="2 3" key="1">
    <citation type="submission" date="2016-10" db="EMBL/GenBank/DDBJ databases">
        <authorList>
            <person name="de Groot N.N."/>
        </authorList>
    </citation>
    <scope>NUCLEOTIDE SEQUENCE [LARGE SCALE GENOMIC DNA]</scope>
    <source>
        <strain evidence="2 3">DSM 21001</strain>
    </source>
</reference>
<proteinExistence type="predicted"/>
<name>A0A1I6MM01_9BACT</name>
<keyword evidence="3" id="KW-1185">Reference proteome</keyword>
<dbReference type="SUPFAM" id="SSF53756">
    <property type="entry name" value="UDP-Glycosyltransferase/glycogen phosphorylase"/>
    <property type="match status" value="1"/>
</dbReference>
<protein>
    <submittedName>
        <fullName evidence="2">Glycosyltransferase involved in cell wall bisynthesis</fullName>
    </submittedName>
</protein>
<dbReference type="OrthoDB" id="3199616at2"/>
<dbReference type="Pfam" id="PF13439">
    <property type="entry name" value="Glyco_transf_4"/>
    <property type="match status" value="1"/>
</dbReference>
<feature type="domain" description="Glycosyltransferase subfamily 4-like N-terminal" evidence="1">
    <location>
        <begin position="14"/>
        <end position="172"/>
    </location>
</feature>
<evidence type="ECO:0000259" key="1">
    <source>
        <dbReference type="Pfam" id="PF13439"/>
    </source>
</evidence>
<evidence type="ECO:0000313" key="2">
    <source>
        <dbReference type="EMBL" id="SFS16756.1"/>
    </source>
</evidence>
<dbReference type="RefSeq" id="WP_089840052.1">
    <property type="nucleotide sequence ID" value="NZ_FOZL01000001.1"/>
</dbReference>
<dbReference type="GO" id="GO:0016757">
    <property type="term" value="F:glycosyltransferase activity"/>
    <property type="evidence" value="ECO:0007669"/>
    <property type="project" value="UniProtKB-ARBA"/>
</dbReference>
<evidence type="ECO:0000313" key="3">
    <source>
        <dbReference type="Proteomes" id="UP000199024"/>
    </source>
</evidence>
<keyword evidence="2" id="KW-0808">Transferase</keyword>
<sequence>MKVLHLISSGGLYGAESVILSLCRNMNAGGDQCEVVVFGNLPRPNLELHEALVEMDVKSHVLECSGPLDRTVPRRLRALIETSDPDVLHAHGYKADVYAWLALRSSSLPLVSTCHTWYDNDMAARVYGIIDRLVLRQYTAVVAVSQAVEERLKDAGVLPRKIWLIRNGIDLNPFLSIPLRDGGIGTEHTLHIGLGGRLTREKGIDVFLRAAHGVLEVLPDVRFSVAGDGPDRVELQCLIDELHIEGNVRLLGRCLDMPLFYASLDMLVSSSRQEGLPIGLLEAMASGLPVIATAVGEVPKMILNGRTGTLVPPEDVEALTREMLRLLGDPHIRTCYGHTARRLVSKEFSASRMTAEYRALYARSIGEKLGAH</sequence>
<organism evidence="2 3">
    <name type="scientific">Granulicella pectinivorans</name>
    <dbReference type="NCBI Taxonomy" id="474950"/>
    <lineage>
        <taxon>Bacteria</taxon>
        <taxon>Pseudomonadati</taxon>
        <taxon>Acidobacteriota</taxon>
        <taxon>Terriglobia</taxon>
        <taxon>Terriglobales</taxon>
        <taxon>Acidobacteriaceae</taxon>
        <taxon>Granulicella</taxon>
    </lineage>
</organism>
<dbReference type="STRING" id="474950.SAMN05421771_2965"/>
<dbReference type="PANTHER" id="PTHR12526">
    <property type="entry name" value="GLYCOSYLTRANSFERASE"/>
    <property type="match status" value="1"/>
</dbReference>
<dbReference type="CDD" id="cd03801">
    <property type="entry name" value="GT4_PimA-like"/>
    <property type="match status" value="1"/>
</dbReference>
<dbReference type="AlphaFoldDB" id="A0A1I6MM01"/>
<dbReference type="InterPro" id="IPR028098">
    <property type="entry name" value="Glyco_trans_4-like_N"/>
</dbReference>
<dbReference type="Gene3D" id="3.40.50.2000">
    <property type="entry name" value="Glycogen Phosphorylase B"/>
    <property type="match status" value="2"/>
</dbReference>
<dbReference type="Pfam" id="PF13692">
    <property type="entry name" value="Glyco_trans_1_4"/>
    <property type="match status" value="1"/>
</dbReference>
<dbReference type="Proteomes" id="UP000199024">
    <property type="component" value="Unassembled WGS sequence"/>
</dbReference>
<accession>A0A1I6MM01</accession>
<dbReference type="EMBL" id="FOZL01000001">
    <property type="protein sequence ID" value="SFS16756.1"/>
    <property type="molecule type" value="Genomic_DNA"/>
</dbReference>
<gene>
    <name evidence="2" type="ORF">SAMN05421771_2965</name>
</gene>